<reference evidence="2" key="1">
    <citation type="submission" date="2015-04" db="EMBL/GenBank/DDBJ databases">
        <title>The genome sequence of the plant pathogenic Rhizarian Plasmodiophora brassicae reveals insights in its biotrophic life cycle and the origin of chitin synthesis.</title>
        <authorList>
            <person name="Schwelm A."/>
            <person name="Fogelqvist J."/>
            <person name="Knaust A."/>
            <person name="Julke S."/>
            <person name="Lilja T."/>
            <person name="Dhandapani V."/>
            <person name="Bonilla-Rosso G."/>
            <person name="Karlsson M."/>
            <person name="Shevchenko A."/>
            <person name="Choi S.R."/>
            <person name="Kim H.G."/>
            <person name="Park J.Y."/>
            <person name="Lim Y.P."/>
            <person name="Ludwig-Muller J."/>
            <person name="Dixelius C."/>
        </authorList>
    </citation>
    <scope>NUCLEOTIDE SEQUENCE</scope>
    <source>
        <tissue evidence="2">Potato root galls</tissue>
    </source>
</reference>
<feature type="non-terminal residue" evidence="2">
    <location>
        <position position="1"/>
    </location>
</feature>
<organism evidence="2">
    <name type="scientific">Spongospora subterranea</name>
    <dbReference type="NCBI Taxonomy" id="70186"/>
    <lineage>
        <taxon>Eukaryota</taxon>
        <taxon>Sar</taxon>
        <taxon>Rhizaria</taxon>
        <taxon>Endomyxa</taxon>
        <taxon>Phytomyxea</taxon>
        <taxon>Plasmodiophorida</taxon>
        <taxon>Plasmodiophoridae</taxon>
        <taxon>Spongospora</taxon>
    </lineage>
</organism>
<sequence>SSSCEFIEKPQPQVRRRARKPAYPGQMSLPASKWLTADSFIPKKVKDSASGSGRMKQTAETEGEPEEDMCLMGLNNEGDDDASSVDLDISPTEKSPPARLELEMDQLRKALS</sequence>
<feature type="compositionally biased region" description="Basic and acidic residues" evidence="1">
    <location>
        <begin position="100"/>
        <end position="112"/>
    </location>
</feature>
<feature type="non-terminal residue" evidence="2">
    <location>
        <position position="112"/>
    </location>
</feature>
<name>A0A0H5QQS9_9EUKA</name>
<dbReference type="EMBL" id="HACM01003998">
    <property type="protein sequence ID" value="CRZ04440.1"/>
    <property type="molecule type" value="Transcribed_RNA"/>
</dbReference>
<feature type="region of interest" description="Disordered" evidence="1">
    <location>
        <begin position="44"/>
        <end position="112"/>
    </location>
</feature>
<proteinExistence type="predicted"/>
<accession>A0A0H5QQS9</accession>
<protein>
    <submittedName>
        <fullName evidence="2">Uncharacterized protein</fullName>
    </submittedName>
</protein>
<evidence type="ECO:0000313" key="2">
    <source>
        <dbReference type="EMBL" id="CRZ04440.1"/>
    </source>
</evidence>
<evidence type="ECO:0000256" key="1">
    <source>
        <dbReference type="SAM" id="MobiDB-lite"/>
    </source>
</evidence>
<dbReference type="AlphaFoldDB" id="A0A0H5QQS9"/>
<feature type="region of interest" description="Disordered" evidence="1">
    <location>
        <begin position="1"/>
        <end position="28"/>
    </location>
</feature>